<reference evidence="2 3" key="1">
    <citation type="submission" date="2014-08" db="EMBL/GenBank/DDBJ databases">
        <title>Comparative genomics of the Paenibacillus odorifer group.</title>
        <authorList>
            <person name="den Bakker H.C."/>
            <person name="Tsai Y.-C."/>
            <person name="Martin N."/>
            <person name="Korlach J."/>
            <person name="Wiedmann M."/>
        </authorList>
    </citation>
    <scope>NUCLEOTIDE SEQUENCE [LARGE SCALE GENOMIC DNA]</scope>
    <source>
        <strain evidence="2 3">DSM 15220</strain>
    </source>
</reference>
<keyword evidence="3" id="KW-1185">Reference proteome</keyword>
<name>A0A089MAW7_9BACL</name>
<organism evidence="2 3">
    <name type="scientific">Paenibacillus graminis</name>
    <dbReference type="NCBI Taxonomy" id="189425"/>
    <lineage>
        <taxon>Bacteria</taxon>
        <taxon>Bacillati</taxon>
        <taxon>Bacillota</taxon>
        <taxon>Bacilli</taxon>
        <taxon>Bacillales</taxon>
        <taxon>Paenibacillaceae</taxon>
        <taxon>Paenibacillus</taxon>
    </lineage>
</organism>
<dbReference type="EMBL" id="CP009287">
    <property type="protein sequence ID" value="AIQ69500.1"/>
    <property type="molecule type" value="Genomic_DNA"/>
</dbReference>
<evidence type="ECO:0000313" key="3">
    <source>
        <dbReference type="Proteomes" id="UP000029500"/>
    </source>
</evidence>
<evidence type="ECO:0008006" key="4">
    <source>
        <dbReference type="Google" id="ProtNLM"/>
    </source>
</evidence>
<gene>
    <name evidence="2" type="ORF">PGRAT_19035</name>
</gene>
<dbReference type="eggNOG" id="COG1403">
    <property type="taxonomic scope" value="Bacteria"/>
</dbReference>
<feature type="region of interest" description="Disordered" evidence="1">
    <location>
        <begin position="1"/>
        <end position="23"/>
    </location>
</feature>
<feature type="compositionally biased region" description="Basic residues" evidence="1">
    <location>
        <begin position="10"/>
        <end position="21"/>
    </location>
</feature>
<dbReference type="Proteomes" id="UP000029500">
    <property type="component" value="Chromosome"/>
</dbReference>
<dbReference type="AlphaFoldDB" id="A0A089MAW7"/>
<proteinExistence type="predicted"/>
<sequence length="109" mass="12418">MSAFGFHPVQKPKHKRNKPTAKQRGLISKDVYAAAMERSGGRCERCGKAGELQCAHLLRRWQIEGETMVNDVAMLCGPSVNSGTCHHYVDYTKEGKQWGYDFRERLYGR</sequence>
<dbReference type="HOGENOM" id="CLU_1957421_0_0_9"/>
<dbReference type="KEGG" id="pgm:PGRAT_19035"/>
<accession>A0A089MAW7</accession>
<protein>
    <recommendedName>
        <fullName evidence="4">HNH endonuclease</fullName>
    </recommendedName>
</protein>
<evidence type="ECO:0000256" key="1">
    <source>
        <dbReference type="SAM" id="MobiDB-lite"/>
    </source>
</evidence>
<dbReference type="STRING" id="189425.PGRAT_19035"/>
<evidence type="ECO:0000313" key="2">
    <source>
        <dbReference type="EMBL" id="AIQ69500.1"/>
    </source>
</evidence>